<evidence type="ECO:0000259" key="3">
    <source>
        <dbReference type="Pfam" id="PF00884"/>
    </source>
</evidence>
<dbReference type="Gene3D" id="3.40.720.10">
    <property type="entry name" value="Alkaline Phosphatase, subunit A"/>
    <property type="match status" value="1"/>
</dbReference>
<dbReference type="PROSITE" id="PS51257">
    <property type="entry name" value="PROKAR_LIPOPROTEIN"/>
    <property type="match status" value="1"/>
</dbReference>
<comment type="caution">
    <text evidence="4">The sequence shown here is derived from an EMBL/GenBank/DDBJ whole genome shotgun (WGS) entry which is preliminary data.</text>
</comment>
<name>A0AA37SSS9_9BACT</name>
<dbReference type="SUPFAM" id="SSF53649">
    <property type="entry name" value="Alkaline phosphatase-like"/>
    <property type="match status" value="1"/>
</dbReference>
<dbReference type="InterPro" id="IPR052701">
    <property type="entry name" value="GAG_Ulvan_Degrading_Sulfatases"/>
</dbReference>
<protein>
    <submittedName>
        <fullName evidence="4">N-acetylgalactosamine-6-sulfatase</fullName>
    </submittedName>
</protein>
<dbReference type="CDD" id="cd16145">
    <property type="entry name" value="ARS_like"/>
    <property type="match status" value="1"/>
</dbReference>
<dbReference type="Gene3D" id="3.30.1120.10">
    <property type="match status" value="1"/>
</dbReference>
<evidence type="ECO:0000313" key="5">
    <source>
        <dbReference type="Proteomes" id="UP001156666"/>
    </source>
</evidence>
<dbReference type="InterPro" id="IPR017850">
    <property type="entry name" value="Alkaline_phosphatase_core_sf"/>
</dbReference>
<dbReference type="GO" id="GO:0016787">
    <property type="term" value="F:hydrolase activity"/>
    <property type="evidence" value="ECO:0007669"/>
    <property type="project" value="UniProtKB-KW"/>
</dbReference>
<comment type="similarity">
    <text evidence="1">Belongs to the sulfatase family.</text>
</comment>
<feature type="domain" description="Sulfatase N-terminal" evidence="3">
    <location>
        <begin position="39"/>
        <end position="416"/>
    </location>
</feature>
<proteinExistence type="inferred from homology"/>
<dbReference type="PANTHER" id="PTHR43751">
    <property type="entry name" value="SULFATASE"/>
    <property type="match status" value="1"/>
</dbReference>
<evidence type="ECO:0000313" key="4">
    <source>
        <dbReference type="EMBL" id="GLR18889.1"/>
    </source>
</evidence>
<evidence type="ECO:0000256" key="2">
    <source>
        <dbReference type="ARBA" id="ARBA00022801"/>
    </source>
</evidence>
<accession>A0AA37SSS9</accession>
<dbReference type="InterPro" id="IPR000917">
    <property type="entry name" value="Sulfatase_N"/>
</dbReference>
<evidence type="ECO:0000256" key="1">
    <source>
        <dbReference type="ARBA" id="ARBA00008779"/>
    </source>
</evidence>
<gene>
    <name evidence="4" type="ORF">GCM10007940_35050</name>
</gene>
<reference evidence="4" key="2">
    <citation type="submission" date="2023-01" db="EMBL/GenBank/DDBJ databases">
        <title>Draft genome sequence of Portibacter lacus strain NBRC 108769.</title>
        <authorList>
            <person name="Sun Q."/>
            <person name="Mori K."/>
        </authorList>
    </citation>
    <scope>NUCLEOTIDE SEQUENCE</scope>
    <source>
        <strain evidence="4">NBRC 108769</strain>
    </source>
</reference>
<dbReference type="EMBL" id="BSOH01000023">
    <property type="protein sequence ID" value="GLR18889.1"/>
    <property type="molecule type" value="Genomic_DNA"/>
</dbReference>
<reference evidence="4" key="1">
    <citation type="journal article" date="2014" name="Int. J. Syst. Evol. Microbiol.">
        <title>Complete genome sequence of Corynebacterium casei LMG S-19264T (=DSM 44701T), isolated from a smear-ripened cheese.</title>
        <authorList>
            <consortium name="US DOE Joint Genome Institute (JGI-PGF)"/>
            <person name="Walter F."/>
            <person name="Albersmeier A."/>
            <person name="Kalinowski J."/>
            <person name="Ruckert C."/>
        </authorList>
    </citation>
    <scope>NUCLEOTIDE SEQUENCE</scope>
    <source>
        <strain evidence="4">NBRC 108769</strain>
    </source>
</reference>
<dbReference type="PANTHER" id="PTHR43751:SF3">
    <property type="entry name" value="SULFATASE N-TERMINAL DOMAIN-CONTAINING PROTEIN"/>
    <property type="match status" value="1"/>
</dbReference>
<keyword evidence="5" id="KW-1185">Reference proteome</keyword>
<dbReference type="RefSeq" id="WP_235292834.1">
    <property type="nucleotide sequence ID" value="NZ_BSOH01000023.1"/>
</dbReference>
<dbReference type="Proteomes" id="UP001156666">
    <property type="component" value="Unassembled WGS sequence"/>
</dbReference>
<sequence>MQVLVRKAGRFSMLFLFFGLTTLYSCSSSSSKKTQNAKPNIIYILADDLGYGEVGAYGQTKIETPNIDALASKGMIFSQHYTGAPVCAPARSVLLTGQHMGHSYVRGNDEWRERGNVWSYEAMVKDSTLEGQRPLPTGTVTIANLLKDAGYRTGMFGKWGLGAPHTESIPTKMGFDYFFGYNCQRIAHTFNPIHMYENEKRYIINKDTIAPTTGLDPGADPYDPESYAKYQQPGYSPEISFEKLMGFVKENEEDPFFIYWASSIPHVPLQAPKNWVDHYVEKFGDEEPYYFFEGGKKKSYFPVRYPHATYAAMISYLDENIGKLVDYLKEKDLYDNTLIVFTSDNGPTFNGGSDSPWFDSGGPFASERGRGKGFLYEGGIRIPMIATWADKIKSGSKTDHISAFWDVMPTLSEIAGAETPENADGISFLNTLTQEKEQKDHEYMYWEYPEYGGQVAVRMGKWKILWKDMNKGNKNIEVYNLEEDIEELNNLVDEHPEFITKLYEIIKKEHKTPEIERFRIEALEEVYASE</sequence>
<keyword evidence="2" id="KW-0378">Hydrolase</keyword>
<dbReference type="InterPro" id="IPR024607">
    <property type="entry name" value="Sulfatase_CS"/>
</dbReference>
<organism evidence="4 5">
    <name type="scientific">Portibacter lacus</name>
    <dbReference type="NCBI Taxonomy" id="1099794"/>
    <lineage>
        <taxon>Bacteria</taxon>
        <taxon>Pseudomonadati</taxon>
        <taxon>Bacteroidota</taxon>
        <taxon>Saprospiria</taxon>
        <taxon>Saprospirales</taxon>
        <taxon>Haliscomenobacteraceae</taxon>
        <taxon>Portibacter</taxon>
    </lineage>
</organism>
<dbReference type="AlphaFoldDB" id="A0AA37SSS9"/>
<dbReference type="PROSITE" id="PS00523">
    <property type="entry name" value="SULFATASE_1"/>
    <property type="match status" value="1"/>
</dbReference>
<dbReference type="Pfam" id="PF00884">
    <property type="entry name" value="Sulfatase"/>
    <property type="match status" value="1"/>
</dbReference>